<dbReference type="SUPFAM" id="SSF53098">
    <property type="entry name" value="Ribonuclease H-like"/>
    <property type="match status" value="1"/>
</dbReference>
<organism evidence="1 2">
    <name type="scientific">Adiantum capillus-veneris</name>
    <name type="common">Maidenhair fern</name>
    <dbReference type="NCBI Taxonomy" id="13818"/>
    <lineage>
        <taxon>Eukaryota</taxon>
        <taxon>Viridiplantae</taxon>
        <taxon>Streptophyta</taxon>
        <taxon>Embryophyta</taxon>
        <taxon>Tracheophyta</taxon>
        <taxon>Polypodiopsida</taxon>
        <taxon>Polypodiidae</taxon>
        <taxon>Polypodiales</taxon>
        <taxon>Pteridineae</taxon>
        <taxon>Pteridaceae</taxon>
        <taxon>Vittarioideae</taxon>
        <taxon>Adiantum</taxon>
    </lineage>
</organism>
<accession>A0A9D4U474</accession>
<evidence type="ECO:0000313" key="2">
    <source>
        <dbReference type="Proteomes" id="UP000886520"/>
    </source>
</evidence>
<comment type="caution">
    <text evidence="1">The sequence shown here is derived from an EMBL/GenBank/DDBJ whole genome shotgun (WGS) entry which is preliminary data.</text>
</comment>
<dbReference type="AlphaFoldDB" id="A0A9D4U474"/>
<name>A0A9D4U474_ADICA</name>
<dbReference type="PANTHER" id="PTHR46880:SF5">
    <property type="entry name" value="DUF4371 DOMAIN-CONTAINING PROTEIN"/>
    <property type="match status" value="1"/>
</dbReference>
<protein>
    <recommendedName>
        <fullName evidence="3">DUF4371 domain-containing protein</fullName>
    </recommendedName>
</protein>
<keyword evidence="2" id="KW-1185">Reference proteome</keyword>
<dbReference type="Proteomes" id="UP000886520">
    <property type="component" value="Chromosome 23"/>
</dbReference>
<reference evidence="1" key="1">
    <citation type="submission" date="2021-01" db="EMBL/GenBank/DDBJ databases">
        <title>Adiantum capillus-veneris genome.</title>
        <authorList>
            <person name="Fang Y."/>
            <person name="Liao Q."/>
        </authorList>
    </citation>
    <scope>NUCLEOTIDE SEQUENCE</scope>
    <source>
        <strain evidence="1">H3</strain>
        <tissue evidence="1">Leaf</tissue>
    </source>
</reference>
<dbReference type="EMBL" id="JABFUD020000023">
    <property type="protein sequence ID" value="KAI5061055.1"/>
    <property type="molecule type" value="Genomic_DNA"/>
</dbReference>
<dbReference type="InterPro" id="IPR012337">
    <property type="entry name" value="RNaseH-like_sf"/>
</dbReference>
<evidence type="ECO:0000313" key="1">
    <source>
        <dbReference type="EMBL" id="KAI5061055.1"/>
    </source>
</evidence>
<dbReference type="PANTHER" id="PTHR46880">
    <property type="entry name" value="RAS-ASSOCIATING DOMAIN-CONTAINING PROTEIN"/>
    <property type="match status" value="1"/>
</dbReference>
<proteinExistence type="predicted"/>
<evidence type="ECO:0008006" key="3">
    <source>
        <dbReference type="Google" id="ProtNLM"/>
    </source>
</evidence>
<gene>
    <name evidence="1" type="ORF">GOP47_0023560</name>
</gene>
<sequence length="414" mass="47259">MSPSEEQFGLELEYLAHVRQSPCFGIMVDESTNISIEEHLIVYVSYMKDNEPKISFLDLLEVDDRTSLGLFTSLKNLLLNFGLNEKKLVSFGSDGASVMIGKKGGVATRFKDAFPFVTSMHCVAHRTNLCASNTISEFPFAAYVDATLNEVAFHFRKSVARLEKLRSLQYEFDLPFLKIEGIHTIRWLSRHKVLVKFCELLEPLLDYFKKEKQIIFDKISSFAFVYVTHYLGDLFSHLTSLSKLFQCTYVDVTAISGIVDAEIVAMESEFVMRPSLDLNALELDGYGYLIIPDYGPSKGLLYELRSSMRVSNFRSIELSREKDGFDLENAIFFQKAFTNHIIENLKERFEDTSILSHFKLLSPSCYPPTKDFRKDLKNFGGDGIEEIIKFYGQSKKLKGGEVIERLIDPFVPLC</sequence>
<dbReference type="OrthoDB" id="6621980at2759"/>